<sequence>QCENNARLVLVTNTHERRKAKKSNMAASGDVDELFEIRNSFYIGNYQFCVNEAQKLHPSSRELAIEKDVYMYRAYTAQGKHRVVLDEVSSSSPPEVQPVRMLADYHQNPNKRDSILKSIEKKLNSSDLNDYDLLMAASIYFNEQNFESALRCLHQSESLECSALSVQIYISMDRIDLARKELKRMQDLDDDATLTQLSLAWFNLAVGGEKYQDAYYIFQELSDKYTPTVMLLNGQAVAYMHMGKFEDAESVLQDALDKDSSNPETLINMVVLSQHLGKAPEVTTRYISQLKDGHPNHPFTKDFQRKVRFFITCT</sequence>
<dbReference type="PANTHER" id="PTHR10805">
    <property type="entry name" value="COATOMER SUBUNIT EPSILON"/>
    <property type="match status" value="1"/>
</dbReference>
<dbReference type="SUPFAM" id="SSF48452">
    <property type="entry name" value="TPR-like"/>
    <property type="match status" value="1"/>
</dbReference>
<keyword evidence="11" id="KW-0472">Membrane</keyword>
<evidence type="ECO:0000256" key="5">
    <source>
        <dbReference type="ARBA" id="ARBA00015828"/>
    </source>
</evidence>
<dbReference type="Gene3D" id="1.25.40.10">
    <property type="entry name" value="Tetratricopeptide repeat domain"/>
    <property type="match status" value="1"/>
</dbReference>
<comment type="similarity">
    <text evidence="3">Belongs to the COPE family.</text>
</comment>
<evidence type="ECO:0000256" key="9">
    <source>
        <dbReference type="ARBA" id="ARBA00022927"/>
    </source>
</evidence>
<evidence type="ECO:0000256" key="2">
    <source>
        <dbReference type="ARBA" id="ARBA00004347"/>
    </source>
</evidence>
<evidence type="ECO:0000256" key="13">
    <source>
        <dbReference type="ARBA" id="ARBA00031602"/>
    </source>
</evidence>
<evidence type="ECO:0000313" key="15">
    <source>
        <dbReference type="Proteomes" id="UP001159427"/>
    </source>
</evidence>
<organism evidence="14 15">
    <name type="scientific">Porites evermanni</name>
    <dbReference type="NCBI Taxonomy" id="104178"/>
    <lineage>
        <taxon>Eukaryota</taxon>
        <taxon>Metazoa</taxon>
        <taxon>Cnidaria</taxon>
        <taxon>Anthozoa</taxon>
        <taxon>Hexacorallia</taxon>
        <taxon>Scleractinia</taxon>
        <taxon>Fungiina</taxon>
        <taxon>Poritidae</taxon>
        <taxon>Porites</taxon>
    </lineage>
</organism>
<accession>A0ABN8MAA9</accession>
<keyword evidence="15" id="KW-1185">Reference proteome</keyword>
<dbReference type="InterPro" id="IPR011990">
    <property type="entry name" value="TPR-like_helical_dom_sf"/>
</dbReference>
<evidence type="ECO:0000256" key="7">
    <source>
        <dbReference type="ARBA" id="ARBA00022490"/>
    </source>
</evidence>
<reference evidence="14 15" key="1">
    <citation type="submission" date="2022-05" db="EMBL/GenBank/DDBJ databases">
        <authorList>
            <consortium name="Genoscope - CEA"/>
            <person name="William W."/>
        </authorList>
    </citation>
    <scope>NUCLEOTIDE SEQUENCE [LARGE SCALE GENOMIC DNA]</scope>
</reference>
<name>A0ABN8MAA9_9CNID</name>
<evidence type="ECO:0000256" key="10">
    <source>
        <dbReference type="ARBA" id="ARBA00023034"/>
    </source>
</evidence>
<gene>
    <name evidence="14" type="ORF">PEVE_00023846</name>
</gene>
<dbReference type="PIRSF" id="PIRSF016478">
    <property type="entry name" value="Coatomer_esu"/>
    <property type="match status" value="1"/>
</dbReference>
<feature type="non-terminal residue" evidence="14">
    <location>
        <position position="1"/>
    </location>
</feature>
<evidence type="ECO:0000256" key="6">
    <source>
        <dbReference type="ARBA" id="ARBA00022448"/>
    </source>
</evidence>
<comment type="subcellular location">
    <subcellularLocation>
        <location evidence="2">Cytoplasmic vesicle</location>
        <location evidence="2">COPI-coated vesicle membrane</location>
        <topology evidence="2">Peripheral membrane protein</topology>
        <orientation evidence="2">Cytoplasmic side</orientation>
    </subcellularLocation>
    <subcellularLocation>
        <location evidence="1">Golgi apparatus membrane</location>
        <topology evidence="1">Peripheral membrane protein</topology>
        <orientation evidence="1">Cytoplasmic side</orientation>
    </subcellularLocation>
</comment>
<keyword evidence="7" id="KW-0963">Cytoplasm</keyword>
<dbReference type="EMBL" id="CALNXI010000317">
    <property type="protein sequence ID" value="CAH3024745.1"/>
    <property type="molecule type" value="Genomic_DNA"/>
</dbReference>
<dbReference type="Proteomes" id="UP001159427">
    <property type="component" value="Unassembled WGS sequence"/>
</dbReference>
<dbReference type="PANTHER" id="PTHR10805:SF0">
    <property type="entry name" value="COATOMER SUBUNIT EPSILON"/>
    <property type="match status" value="1"/>
</dbReference>
<keyword evidence="10" id="KW-0333">Golgi apparatus</keyword>
<evidence type="ECO:0000256" key="8">
    <source>
        <dbReference type="ARBA" id="ARBA00022892"/>
    </source>
</evidence>
<dbReference type="InterPro" id="IPR006822">
    <property type="entry name" value="Coatomer_esu"/>
</dbReference>
<comment type="subunit">
    <text evidence="4">Oligomeric complex that consists of at least the alpha, beta, beta', gamma, delta, epsilon and zeta subunits.</text>
</comment>
<comment type="caution">
    <text evidence="14">The sequence shown here is derived from an EMBL/GenBank/DDBJ whole genome shotgun (WGS) entry which is preliminary data.</text>
</comment>
<keyword evidence="8" id="KW-0931">ER-Golgi transport</keyword>
<keyword evidence="12" id="KW-0968">Cytoplasmic vesicle</keyword>
<evidence type="ECO:0000256" key="11">
    <source>
        <dbReference type="ARBA" id="ARBA00023136"/>
    </source>
</evidence>
<evidence type="ECO:0000256" key="3">
    <source>
        <dbReference type="ARBA" id="ARBA00008827"/>
    </source>
</evidence>
<dbReference type="Pfam" id="PF04733">
    <property type="entry name" value="Coatomer_E"/>
    <property type="match status" value="1"/>
</dbReference>
<evidence type="ECO:0000313" key="14">
    <source>
        <dbReference type="EMBL" id="CAH3024745.1"/>
    </source>
</evidence>
<proteinExistence type="inferred from homology"/>
<evidence type="ECO:0000256" key="12">
    <source>
        <dbReference type="ARBA" id="ARBA00023329"/>
    </source>
</evidence>
<protein>
    <recommendedName>
        <fullName evidence="5">Coatomer subunit epsilon</fullName>
    </recommendedName>
    <alternativeName>
        <fullName evidence="13">Epsilon-coat protein</fullName>
    </alternativeName>
</protein>
<evidence type="ECO:0000256" key="1">
    <source>
        <dbReference type="ARBA" id="ARBA00004255"/>
    </source>
</evidence>
<evidence type="ECO:0000256" key="4">
    <source>
        <dbReference type="ARBA" id="ARBA00011775"/>
    </source>
</evidence>
<keyword evidence="6" id="KW-0813">Transport</keyword>
<keyword evidence="9" id="KW-0653">Protein transport</keyword>